<feature type="transmembrane region" description="Helical" evidence="5">
    <location>
        <begin position="442"/>
        <end position="461"/>
    </location>
</feature>
<gene>
    <name evidence="7" type="ORF">SKP52_01465</name>
</gene>
<keyword evidence="2 5" id="KW-0812">Transmembrane</keyword>
<feature type="transmembrane region" description="Helical" evidence="5">
    <location>
        <begin position="21"/>
        <end position="47"/>
    </location>
</feature>
<name>A0A0A7PDH2_9SPHN</name>
<evidence type="ECO:0000256" key="3">
    <source>
        <dbReference type="ARBA" id="ARBA00022989"/>
    </source>
</evidence>
<dbReference type="InterPro" id="IPR004841">
    <property type="entry name" value="AA-permease/SLC12A_dom"/>
</dbReference>
<protein>
    <submittedName>
        <fullName evidence="7">Amino acid permease-associated protein</fullName>
    </submittedName>
</protein>
<dbReference type="Gene3D" id="1.20.1740.10">
    <property type="entry name" value="Amino acid/polyamine transporter I"/>
    <property type="match status" value="1"/>
</dbReference>
<evidence type="ECO:0000259" key="6">
    <source>
        <dbReference type="Pfam" id="PF00324"/>
    </source>
</evidence>
<keyword evidence="3 5" id="KW-1133">Transmembrane helix</keyword>
<evidence type="ECO:0000313" key="7">
    <source>
        <dbReference type="EMBL" id="AJA07233.1"/>
    </source>
</evidence>
<proteinExistence type="predicted"/>
<evidence type="ECO:0000256" key="5">
    <source>
        <dbReference type="SAM" id="Phobius"/>
    </source>
</evidence>
<feature type="transmembrane region" description="Helical" evidence="5">
    <location>
        <begin position="341"/>
        <end position="363"/>
    </location>
</feature>
<feature type="transmembrane region" description="Helical" evidence="5">
    <location>
        <begin position="410"/>
        <end position="436"/>
    </location>
</feature>
<dbReference type="PIRSF" id="PIRSF006060">
    <property type="entry name" value="AA_transporter"/>
    <property type="match status" value="1"/>
</dbReference>
<dbReference type="OrthoDB" id="9804700at2"/>
<accession>A0A0A7PDH2</accession>
<evidence type="ECO:0000256" key="4">
    <source>
        <dbReference type="ARBA" id="ARBA00023136"/>
    </source>
</evidence>
<feature type="transmembrane region" description="Helical" evidence="5">
    <location>
        <begin position="369"/>
        <end position="398"/>
    </location>
</feature>
<feature type="transmembrane region" description="Helical" evidence="5">
    <location>
        <begin position="239"/>
        <end position="259"/>
    </location>
</feature>
<comment type="subcellular location">
    <subcellularLocation>
        <location evidence="1">Membrane</location>
        <topology evidence="1">Multi-pass membrane protein</topology>
    </subcellularLocation>
</comment>
<reference evidence="7 8" key="1">
    <citation type="journal article" date="2015" name="Int. J. Syst. Evol. Microbiol.">
        <title>Description of Sphingopyxis fribergensis sp. nov. - a soil bacterium with the ability to degrade styrene and phenylacetic acid.</title>
        <authorList>
            <person name="Oelschlagel M."/>
            <person name="Ruckert C."/>
            <person name="Kalinowski J."/>
            <person name="Schmidt G."/>
            <person name="Schlomann M."/>
            <person name="Tischler D."/>
        </authorList>
    </citation>
    <scope>NUCLEOTIDE SEQUENCE [LARGE SCALE GENOMIC DNA]</scope>
    <source>
        <strain evidence="7 8">Kp5.2</strain>
    </source>
</reference>
<evidence type="ECO:0000256" key="2">
    <source>
        <dbReference type="ARBA" id="ARBA00022692"/>
    </source>
</evidence>
<dbReference type="Proteomes" id="UP000030907">
    <property type="component" value="Chromosome"/>
</dbReference>
<dbReference type="STRING" id="1515612.SKP52_01465"/>
<feature type="transmembrane region" description="Helical" evidence="5">
    <location>
        <begin position="206"/>
        <end position="227"/>
    </location>
</feature>
<feature type="transmembrane region" description="Helical" evidence="5">
    <location>
        <begin position="164"/>
        <end position="186"/>
    </location>
</feature>
<dbReference type="KEGG" id="sphk:SKP52_01465"/>
<evidence type="ECO:0000256" key="1">
    <source>
        <dbReference type="ARBA" id="ARBA00004141"/>
    </source>
</evidence>
<sequence>MERSKTRMQDAPHDRLTGSIGVGHIVFFVVAAAAPLTSVVGASPAAFAFGNGAGVPGTYLVAGLLYLLFSVGFTAMSTRIDSTGGFFQYITLGLGGRMGAAGAMVSIATYSAIQLSILALAGVYLGDVAGPLGLALPWWAWAGAIIGVVMLVGRRHVELSGNILGVCMLAEIAILLLLDLGCLLHAGPHGIGLDAFAPNIVLGKGLGVSMVFVIGSFMGFEATALFAEEARDAKTSIPRATYLAVGAIMAFYAFSTWSITQYYGPDRVTAIAAAGLDTFYFRATEEVLGGWATAVMRALLILSLFACALSLHSSINRYLLALAREGLLSRSLSRVNPAHGAPVAAGKVQGAMAVALVVGAALLRPDPYAVVFGWASAFAVMGILAVQIVVCIAIVRFFRNVPDCPSRWVGLVAPTLAGLGLAVCLACVIANLPLLAGSDSPALHIFPAVLVLIGLAGAWRAHARRRDRPGRDATLRLLGDET</sequence>
<dbReference type="EMBL" id="CP009122">
    <property type="protein sequence ID" value="AJA07233.1"/>
    <property type="molecule type" value="Genomic_DNA"/>
</dbReference>
<feature type="transmembrane region" description="Helical" evidence="5">
    <location>
        <begin position="59"/>
        <end position="78"/>
    </location>
</feature>
<dbReference type="InterPro" id="IPR050367">
    <property type="entry name" value="APC_superfamily"/>
</dbReference>
<dbReference type="AlphaFoldDB" id="A0A0A7PDH2"/>
<dbReference type="PANTHER" id="PTHR42770:SF16">
    <property type="entry name" value="AMINO ACID PERMEASE"/>
    <property type="match status" value="1"/>
</dbReference>
<dbReference type="GO" id="GO:0016020">
    <property type="term" value="C:membrane"/>
    <property type="evidence" value="ECO:0007669"/>
    <property type="project" value="UniProtKB-SubCell"/>
</dbReference>
<dbReference type="Pfam" id="PF00324">
    <property type="entry name" value="AA_permease"/>
    <property type="match status" value="1"/>
</dbReference>
<keyword evidence="8" id="KW-1185">Reference proteome</keyword>
<keyword evidence="4 5" id="KW-0472">Membrane</keyword>
<dbReference type="RefSeq" id="WP_148308981.1">
    <property type="nucleotide sequence ID" value="NZ_CP009122.1"/>
</dbReference>
<feature type="transmembrane region" description="Helical" evidence="5">
    <location>
        <begin position="132"/>
        <end position="152"/>
    </location>
</feature>
<dbReference type="HOGENOM" id="CLU_007946_20_1_5"/>
<evidence type="ECO:0000313" key="8">
    <source>
        <dbReference type="Proteomes" id="UP000030907"/>
    </source>
</evidence>
<feature type="domain" description="Amino acid permease/ SLC12A" evidence="6">
    <location>
        <begin position="24"/>
        <end position="409"/>
    </location>
</feature>
<dbReference type="PANTHER" id="PTHR42770">
    <property type="entry name" value="AMINO ACID TRANSPORTER-RELATED"/>
    <property type="match status" value="1"/>
</dbReference>
<dbReference type="GO" id="GO:0055085">
    <property type="term" value="P:transmembrane transport"/>
    <property type="evidence" value="ECO:0007669"/>
    <property type="project" value="InterPro"/>
</dbReference>
<organism evidence="7 8">
    <name type="scientific">Sphingopyxis fribergensis</name>
    <dbReference type="NCBI Taxonomy" id="1515612"/>
    <lineage>
        <taxon>Bacteria</taxon>
        <taxon>Pseudomonadati</taxon>
        <taxon>Pseudomonadota</taxon>
        <taxon>Alphaproteobacteria</taxon>
        <taxon>Sphingomonadales</taxon>
        <taxon>Sphingomonadaceae</taxon>
        <taxon>Sphingopyxis</taxon>
    </lineage>
</organism>
<feature type="transmembrane region" description="Helical" evidence="5">
    <location>
        <begin position="298"/>
        <end position="320"/>
    </location>
</feature>